<dbReference type="STRING" id="6832.A0A553P784"/>
<accession>A0A553P784</accession>
<feature type="region of interest" description="Disordered" evidence="2">
    <location>
        <begin position="162"/>
        <end position="185"/>
    </location>
</feature>
<reference evidence="4 5" key="1">
    <citation type="journal article" date="2018" name="Nat. Ecol. Evol.">
        <title>Genomic signatures of mitonuclear coevolution across populations of Tigriopus californicus.</title>
        <authorList>
            <person name="Barreto F.S."/>
            <person name="Watson E.T."/>
            <person name="Lima T.G."/>
            <person name="Willett C.S."/>
            <person name="Edmands S."/>
            <person name="Li W."/>
            <person name="Burton R.S."/>
        </authorList>
    </citation>
    <scope>NUCLEOTIDE SEQUENCE [LARGE SCALE GENOMIC DNA]</scope>
    <source>
        <strain evidence="4 5">San Diego</strain>
    </source>
</reference>
<feature type="domain" description="CCHC-type" evidence="3">
    <location>
        <begin position="215"/>
        <end position="228"/>
    </location>
</feature>
<dbReference type="InterPro" id="IPR043502">
    <property type="entry name" value="DNA/RNA_pol_sf"/>
</dbReference>
<dbReference type="GO" id="GO:0071897">
    <property type="term" value="P:DNA biosynthetic process"/>
    <property type="evidence" value="ECO:0007669"/>
    <property type="project" value="UniProtKB-ARBA"/>
</dbReference>
<dbReference type="Gene3D" id="3.10.10.10">
    <property type="entry name" value="HIV Type 1 Reverse Transcriptase, subunit A, domain 1"/>
    <property type="match status" value="1"/>
</dbReference>
<evidence type="ECO:0000313" key="5">
    <source>
        <dbReference type="Proteomes" id="UP000318571"/>
    </source>
</evidence>
<dbReference type="SUPFAM" id="SSF57756">
    <property type="entry name" value="Retrovirus zinc finger-like domains"/>
    <property type="match status" value="1"/>
</dbReference>
<dbReference type="SUPFAM" id="SSF56672">
    <property type="entry name" value="DNA/RNA polymerases"/>
    <property type="match status" value="1"/>
</dbReference>
<evidence type="ECO:0000259" key="3">
    <source>
        <dbReference type="PROSITE" id="PS50158"/>
    </source>
</evidence>
<evidence type="ECO:0000256" key="2">
    <source>
        <dbReference type="SAM" id="MobiDB-lite"/>
    </source>
</evidence>
<sequence>MVAQDAVIFKINNLSSYTTLDQQTYVRQFINVELENMVAPQVSMTTEIFGVGGMLKLIEAEFCQRLPMQARRVEYFAANWKSGDSYSKHLAKMESLAKKADLANMSINQIQAFCLVSSVYADEKLKKKLLELENPSLRTVKQKILSYERAIFTASTPPSTASAEVNRVIGQRSQKKSNRQKSGQAKSWADLERKCTCCGAREHKAAQCPKRTSLCNKCGRKGHLSSVCMSGVPFPNTPARASQVTEANTTSSKVPEEPKAVGQTPFGYKDSDFVSHVRDVEAVQSASGSRTTPRIHVHVRAPHNVQFHLRAIPDTGATRTILSLDMAQRHGLRLDATSNTVRAVNGDQMSVAGRIVLELTVNSRTAYVGCIVSSYMRNCMLVSWHDLQNLALDLGRQFHDILSDSLASDQRIVGDPIHIRLTEDAVPYHANTSRPIPLLYRAEANATIKRLLDSGRISRVEVATTWCARAYFITGRSTNSSRGLYSLSLLPRTSLEVRSNNFQVPLDEESVNLTTFLRPSWRYRYKFACMGMSLSGDHWNIVSNEVIRGLTFCQKLVDDILIGAPTIPLLKPRIQIILSR</sequence>
<evidence type="ECO:0000256" key="1">
    <source>
        <dbReference type="PROSITE-ProRule" id="PRU00047"/>
    </source>
</evidence>
<dbReference type="AlphaFoldDB" id="A0A553P784"/>
<dbReference type="Proteomes" id="UP000318571">
    <property type="component" value="Chromosome 3"/>
</dbReference>
<dbReference type="PANTHER" id="PTHR37984:SF9">
    <property type="entry name" value="INTEGRASE CATALYTIC DOMAIN-CONTAINING PROTEIN"/>
    <property type="match status" value="1"/>
</dbReference>
<dbReference type="PROSITE" id="PS50158">
    <property type="entry name" value="ZF_CCHC"/>
    <property type="match status" value="1"/>
</dbReference>
<protein>
    <recommendedName>
        <fullName evidence="3">CCHC-type domain-containing protein</fullName>
    </recommendedName>
</protein>
<dbReference type="OMA" id="QNTHDER"/>
<dbReference type="Pfam" id="PF13650">
    <property type="entry name" value="Asp_protease_2"/>
    <property type="match status" value="1"/>
</dbReference>
<dbReference type="EMBL" id="VCGU01000007">
    <property type="protein sequence ID" value="TRY73545.1"/>
    <property type="molecule type" value="Genomic_DNA"/>
</dbReference>
<name>A0A553P784_TIGCA</name>
<dbReference type="Gene3D" id="2.40.70.10">
    <property type="entry name" value="Acid Proteases"/>
    <property type="match status" value="1"/>
</dbReference>
<evidence type="ECO:0000313" key="4">
    <source>
        <dbReference type="EMBL" id="TRY73545.1"/>
    </source>
</evidence>
<comment type="caution">
    <text evidence="4">The sequence shown here is derived from an EMBL/GenBank/DDBJ whole genome shotgun (WGS) entry which is preliminary data.</text>
</comment>
<keyword evidence="1" id="KW-0479">Metal-binding</keyword>
<keyword evidence="5" id="KW-1185">Reference proteome</keyword>
<dbReference type="SUPFAM" id="SSF50630">
    <property type="entry name" value="Acid proteases"/>
    <property type="match status" value="1"/>
</dbReference>
<dbReference type="GO" id="GO:0003676">
    <property type="term" value="F:nucleic acid binding"/>
    <property type="evidence" value="ECO:0007669"/>
    <property type="project" value="InterPro"/>
</dbReference>
<keyword evidence="1" id="KW-0862">Zinc</keyword>
<keyword evidence="1" id="KW-0863">Zinc-finger</keyword>
<organism evidence="4 5">
    <name type="scientific">Tigriopus californicus</name>
    <name type="common">Marine copepod</name>
    <dbReference type="NCBI Taxonomy" id="6832"/>
    <lineage>
        <taxon>Eukaryota</taxon>
        <taxon>Metazoa</taxon>
        <taxon>Ecdysozoa</taxon>
        <taxon>Arthropoda</taxon>
        <taxon>Crustacea</taxon>
        <taxon>Multicrustacea</taxon>
        <taxon>Hexanauplia</taxon>
        <taxon>Copepoda</taxon>
        <taxon>Harpacticoida</taxon>
        <taxon>Harpacticidae</taxon>
        <taxon>Tigriopus</taxon>
    </lineage>
</organism>
<dbReference type="InterPro" id="IPR050951">
    <property type="entry name" value="Retrovirus_Pol_polyprotein"/>
</dbReference>
<dbReference type="GO" id="GO:0008270">
    <property type="term" value="F:zinc ion binding"/>
    <property type="evidence" value="ECO:0007669"/>
    <property type="project" value="UniProtKB-KW"/>
</dbReference>
<dbReference type="InterPro" id="IPR021109">
    <property type="entry name" value="Peptidase_aspartic_dom_sf"/>
</dbReference>
<dbReference type="PANTHER" id="PTHR37984">
    <property type="entry name" value="PROTEIN CBG26694"/>
    <property type="match status" value="1"/>
</dbReference>
<gene>
    <name evidence="4" type="ORF">TCAL_13909</name>
</gene>
<dbReference type="InterPro" id="IPR036875">
    <property type="entry name" value="Znf_CCHC_sf"/>
</dbReference>
<dbReference type="Gene3D" id="4.10.60.10">
    <property type="entry name" value="Zinc finger, CCHC-type"/>
    <property type="match status" value="1"/>
</dbReference>
<dbReference type="SMART" id="SM00343">
    <property type="entry name" value="ZnF_C2HC"/>
    <property type="match status" value="2"/>
</dbReference>
<dbReference type="InterPro" id="IPR001878">
    <property type="entry name" value="Znf_CCHC"/>
</dbReference>
<proteinExistence type="predicted"/>
<feature type="non-terminal residue" evidence="4">
    <location>
        <position position="580"/>
    </location>
</feature>